<dbReference type="EMBL" id="BGZK01000133">
    <property type="protein sequence ID" value="GBP21847.1"/>
    <property type="molecule type" value="Genomic_DNA"/>
</dbReference>
<keyword evidence="3" id="KW-1185">Reference proteome</keyword>
<reference evidence="2 3" key="1">
    <citation type="journal article" date="2019" name="Commun. Biol.">
        <title>The bagworm genome reveals a unique fibroin gene that provides high tensile strength.</title>
        <authorList>
            <person name="Kono N."/>
            <person name="Nakamura H."/>
            <person name="Ohtoshi R."/>
            <person name="Tomita M."/>
            <person name="Numata K."/>
            <person name="Arakawa K."/>
        </authorList>
    </citation>
    <scope>NUCLEOTIDE SEQUENCE [LARGE SCALE GENOMIC DNA]</scope>
</reference>
<evidence type="ECO:0000313" key="3">
    <source>
        <dbReference type="Proteomes" id="UP000299102"/>
    </source>
</evidence>
<evidence type="ECO:0000256" key="1">
    <source>
        <dbReference type="SAM" id="MobiDB-lite"/>
    </source>
</evidence>
<proteinExistence type="predicted"/>
<dbReference type="Proteomes" id="UP000299102">
    <property type="component" value="Unassembled WGS sequence"/>
</dbReference>
<dbReference type="AlphaFoldDB" id="A0A4C1U6Z1"/>
<organism evidence="2 3">
    <name type="scientific">Eumeta variegata</name>
    <name type="common">Bagworm moth</name>
    <name type="synonym">Eumeta japonica</name>
    <dbReference type="NCBI Taxonomy" id="151549"/>
    <lineage>
        <taxon>Eukaryota</taxon>
        <taxon>Metazoa</taxon>
        <taxon>Ecdysozoa</taxon>
        <taxon>Arthropoda</taxon>
        <taxon>Hexapoda</taxon>
        <taxon>Insecta</taxon>
        <taxon>Pterygota</taxon>
        <taxon>Neoptera</taxon>
        <taxon>Endopterygota</taxon>
        <taxon>Lepidoptera</taxon>
        <taxon>Glossata</taxon>
        <taxon>Ditrysia</taxon>
        <taxon>Tineoidea</taxon>
        <taxon>Psychidae</taxon>
        <taxon>Oiketicinae</taxon>
        <taxon>Eumeta</taxon>
    </lineage>
</organism>
<feature type="region of interest" description="Disordered" evidence="1">
    <location>
        <begin position="76"/>
        <end position="101"/>
    </location>
</feature>
<gene>
    <name evidence="2" type="ORF">EVAR_6819_1</name>
</gene>
<evidence type="ECO:0000313" key="2">
    <source>
        <dbReference type="EMBL" id="GBP21847.1"/>
    </source>
</evidence>
<accession>A0A4C1U6Z1</accession>
<sequence>MRSVSQCEFTHHRWLESRGYFIVTHWYLSVHAFQVRGRRKGTNGLISYGAGCTRDCGRSIVIVTALKYLWRLGSNTSEERKRSIKGEYQQSDGNPMIDNGL</sequence>
<protein>
    <submittedName>
        <fullName evidence="2">Uncharacterized protein</fullName>
    </submittedName>
</protein>
<name>A0A4C1U6Z1_EUMVA</name>
<comment type="caution">
    <text evidence="2">The sequence shown here is derived from an EMBL/GenBank/DDBJ whole genome shotgun (WGS) entry which is preliminary data.</text>
</comment>